<gene>
    <name evidence="1" type="ORF">A9C11_16990</name>
</gene>
<evidence type="ECO:0000313" key="1">
    <source>
        <dbReference type="EMBL" id="ANI15570.1"/>
    </source>
</evidence>
<dbReference type="RefSeq" id="WP_064583351.1">
    <property type="nucleotide sequence ID" value="NZ_CP015878.1"/>
</dbReference>
<dbReference type="Proteomes" id="UP000077748">
    <property type="component" value="Chromosome"/>
</dbReference>
<name>A0A1A9KEM9_9PSED</name>
<protein>
    <submittedName>
        <fullName evidence="1">Uncharacterized protein</fullName>
    </submittedName>
</protein>
<evidence type="ECO:0000313" key="2">
    <source>
        <dbReference type="Proteomes" id="UP000077748"/>
    </source>
</evidence>
<dbReference type="AlphaFoldDB" id="A0A1A9KEM9"/>
<accession>A0A1A9KEM9</accession>
<organism evidence="1 2">
    <name type="scientific">Pseudomonas citronellolis</name>
    <dbReference type="NCBI Taxonomy" id="53408"/>
    <lineage>
        <taxon>Bacteria</taxon>
        <taxon>Pseudomonadati</taxon>
        <taxon>Pseudomonadota</taxon>
        <taxon>Gammaproteobacteria</taxon>
        <taxon>Pseudomonadales</taxon>
        <taxon>Pseudomonadaceae</taxon>
        <taxon>Pseudomonas</taxon>
    </lineage>
</organism>
<proteinExistence type="predicted"/>
<dbReference type="EMBL" id="CP015878">
    <property type="protein sequence ID" value="ANI15570.1"/>
    <property type="molecule type" value="Genomic_DNA"/>
</dbReference>
<sequence>MARWKISYHKDNNTSILSMPSAHKPSMQEAERYLLEWARRNLEKGEYGAAHETPEGDATDALLRLYGITITGITRE</sequence>
<reference evidence="1 2" key="1">
    <citation type="submission" date="2016-05" db="EMBL/GenBank/DDBJ databases">
        <title>Genome Sequence of Pseudomonas citronellolis Strain SJTE-3, an Estrogens and Persistent Organic Pollutants degradation strain.</title>
        <authorList>
            <person name="Liang R."/>
        </authorList>
    </citation>
    <scope>NUCLEOTIDE SEQUENCE [LARGE SCALE GENOMIC DNA]</scope>
    <source>
        <strain evidence="1 2">SJTE-3</strain>
    </source>
</reference>